<reference evidence="1" key="1">
    <citation type="submission" date="2020-10" db="EMBL/GenBank/DDBJ databases">
        <title>Unveiling of a novel bifunctional photoreceptor, Dualchrome1, isolated from a cosmopolitan green alga.</title>
        <authorList>
            <person name="Suzuki S."/>
            <person name="Kawachi M."/>
        </authorList>
    </citation>
    <scope>NUCLEOTIDE SEQUENCE</scope>
    <source>
        <strain evidence="1">NIES 2893</strain>
    </source>
</reference>
<evidence type="ECO:0000313" key="1">
    <source>
        <dbReference type="EMBL" id="GHP06746.1"/>
    </source>
</evidence>
<sequence length="95" mass="11033">MSTATVPTGTSSTLHDDDPLTFWEMVHDIMKTWCEQGHDEHPNMPGMPLHPELVYRESGEWKGWSNFLGTASKENDQRDEVENVAFLEWEQEVRE</sequence>
<evidence type="ECO:0000313" key="2">
    <source>
        <dbReference type="Proteomes" id="UP000660262"/>
    </source>
</evidence>
<keyword evidence="2" id="KW-1185">Reference proteome</keyword>
<comment type="caution">
    <text evidence="1">The sequence shown here is derived from an EMBL/GenBank/DDBJ whole genome shotgun (WGS) entry which is preliminary data.</text>
</comment>
<proteinExistence type="predicted"/>
<name>A0A830HHE4_9CHLO</name>
<organism evidence="1 2">
    <name type="scientific">Pycnococcus provasolii</name>
    <dbReference type="NCBI Taxonomy" id="41880"/>
    <lineage>
        <taxon>Eukaryota</taxon>
        <taxon>Viridiplantae</taxon>
        <taxon>Chlorophyta</taxon>
        <taxon>Pseudoscourfieldiophyceae</taxon>
        <taxon>Pseudoscourfieldiales</taxon>
        <taxon>Pycnococcaceae</taxon>
        <taxon>Pycnococcus</taxon>
    </lineage>
</organism>
<dbReference type="Proteomes" id="UP000660262">
    <property type="component" value="Unassembled WGS sequence"/>
</dbReference>
<protein>
    <submittedName>
        <fullName evidence="1">Uncharacterized protein</fullName>
    </submittedName>
</protein>
<dbReference type="EMBL" id="BNJQ01000014">
    <property type="protein sequence ID" value="GHP06746.1"/>
    <property type="molecule type" value="Genomic_DNA"/>
</dbReference>
<accession>A0A830HHE4</accession>
<dbReference type="AlphaFoldDB" id="A0A830HHE4"/>
<gene>
    <name evidence="1" type="ORF">PPROV_000549000</name>
</gene>